<keyword evidence="1" id="KW-0472">Membrane</keyword>
<dbReference type="Proteomes" id="UP000758168">
    <property type="component" value="Unassembled WGS sequence"/>
</dbReference>
<gene>
    <name evidence="2" type="ORF">JOF54_001833</name>
</gene>
<proteinExistence type="predicted"/>
<protein>
    <submittedName>
        <fullName evidence="2">Uncharacterized protein</fullName>
    </submittedName>
</protein>
<sequence length="233" mass="25056">MDPWSVGLAVLVVVGLAAVVFGALHDRARNRRRAAEVLAPPDRVIPHFRADAPAPRYLSELQARRPPEDPRPVLDAAGRAEVERQLADGAGTGVAVGWASADFVTDPATGWAVLDEPVVLVCADEVVSLRELLGLLERLLLSRTPLVLVAPRVAREVQATLEVNRLRGLLSVVVVLVGDPAERDALARGCGATPTERADRQAGYLPPTVLGRCRRWVSTDRRSLAVTRETSPA</sequence>
<evidence type="ECO:0000256" key="1">
    <source>
        <dbReference type="SAM" id="Phobius"/>
    </source>
</evidence>
<dbReference type="EMBL" id="JAGIOB010000001">
    <property type="protein sequence ID" value="MBP2416911.1"/>
    <property type="molecule type" value="Genomic_DNA"/>
</dbReference>
<accession>A0ABS4Z781</accession>
<evidence type="ECO:0000313" key="2">
    <source>
        <dbReference type="EMBL" id="MBP2416911.1"/>
    </source>
</evidence>
<keyword evidence="3" id="KW-1185">Reference proteome</keyword>
<reference evidence="2 3" key="1">
    <citation type="submission" date="2021-03" db="EMBL/GenBank/DDBJ databases">
        <title>Sequencing the genomes of 1000 actinobacteria strains.</title>
        <authorList>
            <person name="Klenk H.-P."/>
        </authorList>
    </citation>
    <scope>NUCLEOTIDE SEQUENCE [LARGE SCALE GENOMIC DNA]</scope>
    <source>
        <strain evidence="2 3">DSM 12936</strain>
    </source>
</reference>
<organism evidence="2 3">
    <name type="scientific">Microlunatus capsulatus</name>
    <dbReference type="NCBI Taxonomy" id="99117"/>
    <lineage>
        <taxon>Bacteria</taxon>
        <taxon>Bacillati</taxon>
        <taxon>Actinomycetota</taxon>
        <taxon>Actinomycetes</taxon>
        <taxon>Propionibacteriales</taxon>
        <taxon>Propionibacteriaceae</taxon>
        <taxon>Microlunatus</taxon>
    </lineage>
</organism>
<name>A0ABS4Z781_9ACTN</name>
<feature type="transmembrane region" description="Helical" evidence="1">
    <location>
        <begin position="6"/>
        <end position="24"/>
    </location>
</feature>
<keyword evidence="1" id="KW-1133">Transmembrane helix</keyword>
<dbReference type="RefSeq" id="WP_210054974.1">
    <property type="nucleotide sequence ID" value="NZ_BAAAMH010000004.1"/>
</dbReference>
<comment type="caution">
    <text evidence="2">The sequence shown here is derived from an EMBL/GenBank/DDBJ whole genome shotgun (WGS) entry which is preliminary data.</text>
</comment>
<keyword evidence="1" id="KW-0812">Transmembrane</keyword>
<dbReference type="InterPro" id="IPR027409">
    <property type="entry name" value="GroEL-like_apical_dom_sf"/>
</dbReference>
<dbReference type="SUPFAM" id="SSF52029">
    <property type="entry name" value="GroEL apical domain-like"/>
    <property type="match status" value="1"/>
</dbReference>
<dbReference type="Gene3D" id="3.50.7.10">
    <property type="entry name" value="GroEL"/>
    <property type="match status" value="1"/>
</dbReference>
<evidence type="ECO:0000313" key="3">
    <source>
        <dbReference type="Proteomes" id="UP000758168"/>
    </source>
</evidence>